<dbReference type="Proteomes" id="UP001626550">
    <property type="component" value="Unassembled WGS sequence"/>
</dbReference>
<evidence type="ECO:0000313" key="3">
    <source>
        <dbReference type="EMBL" id="KAL3307425.1"/>
    </source>
</evidence>
<dbReference type="Pfam" id="PF03359">
    <property type="entry name" value="GKAP"/>
    <property type="match status" value="1"/>
</dbReference>
<comment type="similarity">
    <text evidence="1">Belongs to the SAPAP family.</text>
</comment>
<dbReference type="EMBL" id="JBJKFK010007405">
    <property type="protein sequence ID" value="KAL3307425.1"/>
    <property type="molecule type" value="Genomic_DNA"/>
</dbReference>
<gene>
    <name evidence="3" type="ORF">Ciccas_014059</name>
</gene>
<organism evidence="3 4">
    <name type="scientific">Cichlidogyrus casuarinus</name>
    <dbReference type="NCBI Taxonomy" id="1844966"/>
    <lineage>
        <taxon>Eukaryota</taxon>
        <taxon>Metazoa</taxon>
        <taxon>Spiralia</taxon>
        <taxon>Lophotrochozoa</taxon>
        <taxon>Platyhelminthes</taxon>
        <taxon>Monogenea</taxon>
        <taxon>Monopisthocotylea</taxon>
        <taxon>Dactylogyridea</taxon>
        <taxon>Ancyrocephalidae</taxon>
        <taxon>Cichlidogyrus</taxon>
    </lineage>
</organism>
<dbReference type="PANTHER" id="PTHR12353:SF31">
    <property type="entry name" value="LD44824P"/>
    <property type="match status" value="1"/>
</dbReference>
<name>A0ABD2PJ17_9PLAT</name>
<evidence type="ECO:0000256" key="1">
    <source>
        <dbReference type="ARBA" id="ARBA00008839"/>
    </source>
</evidence>
<keyword evidence="4" id="KW-1185">Reference proteome</keyword>
<reference evidence="3 4" key="1">
    <citation type="submission" date="2024-11" db="EMBL/GenBank/DDBJ databases">
        <title>Adaptive evolution of stress response genes in parasites aligns with host niche diversity.</title>
        <authorList>
            <person name="Hahn C."/>
            <person name="Resl P."/>
        </authorList>
    </citation>
    <scope>NUCLEOTIDE SEQUENCE [LARGE SCALE GENOMIC DNA]</scope>
    <source>
        <strain evidence="3">EGGRZ-B1_66</strain>
        <tissue evidence="3">Body</tissue>
    </source>
</reference>
<dbReference type="InterPro" id="IPR005026">
    <property type="entry name" value="SAPAP"/>
</dbReference>
<comment type="caution">
    <text evidence="3">The sequence shown here is derived from an EMBL/GenBank/DDBJ whole genome shotgun (WGS) entry which is preliminary data.</text>
</comment>
<dbReference type="AlphaFoldDB" id="A0ABD2PJ17"/>
<dbReference type="PANTHER" id="PTHR12353">
    <property type="entry name" value="DISKS LARGE-ASSOCIATED PROTEIN DAP SAP90/PSD-95-ASSOCIATED PROTEIN"/>
    <property type="match status" value="1"/>
</dbReference>
<feature type="region of interest" description="Disordered" evidence="2">
    <location>
        <begin position="182"/>
        <end position="229"/>
    </location>
</feature>
<evidence type="ECO:0000313" key="4">
    <source>
        <dbReference type="Proteomes" id="UP001626550"/>
    </source>
</evidence>
<evidence type="ECO:0000256" key="2">
    <source>
        <dbReference type="SAM" id="MobiDB-lite"/>
    </source>
</evidence>
<feature type="compositionally biased region" description="Low complexity" evidence="2">
    <location>
        <begin position="215"/>
        <end position="226"/>
    </location>
</feature>
<proteinExistence type="inferred from homology"/>
<sequence>MDAAAEQRHQRNSLIIMNVAKNSPRAKTDSVSPAPVANGNVFFNNEVPVETPKPVVHDGHYFLHVVSQTQTEIERELDKIEADMDAHGPSMHDDVLGNLCTTVGMAKLLMREKFEQFRRLCELNIEHHAGGRQVELKEMAEDPEKFASGDDLAGFWAMVNLQVENVRKMFVDAKRYKDNGWQPIAPRRHSVATGPSKSSVRKPRNPIQPLTEEGSAASQARQLALQEQRKAARERMLKAKQEMMVKKRELQANGSADNAAFLIL</sequence>
<protein>
    <submittedName>
        <fullName evidence="3">Uncharacterized protein</fullName>
    </submittedName>
</protein>
<accession>A0ABD2PJ17</accession>